<dbReference type="AlphaFoldDB" id="A0A9P9DAN6"/>
<feature type="compositionally biased region" description="Acidic residues" evidence="1">
    <location>
        <begin position="81"/>
        <end position="93"/>
    </location>
</feature>
<feature type="compositionally biased region" description="Polar residues" evidence="1">
    <location>
        <begin position="261"/>
        <end position="271"/>
    </location>
</feature>
<feature type="compositionally biased region" description="Basic and acidic residues" evidence="1">
    <location>
        <begin position="55"/>
        <end position="67"/>
    </location>
</feature>
<organism evidence="2 3">
    <name type="scientific">Dactylonectria estremocensis</name>
    <dbReference type="NCBI Taxonomy" id="1079267"/>
    <lineage>
        <taxon>Eukaryota</taxon>
        <taxon>Fungi</taxon>
        <taxon>Dikarya</taxon>
        <taxon>Ascomycota</taxon>
        <taxon>Pezizomycotina</taxon>
        <taxon>Sordariomycetes</taxon>
        <taxon>Hypocreomycetidae</taxon>
        <taxon>Hypocreales</taxon>
        <taxon>Nectriaceae</taxon>
        <taxon>Dactylonectria</taxon>
    </lineage>
</organism>
<comment type="caution">
    <text evidence="2">The sequence shown here is derived from an EMBL/GenBank/DDBJ whole genome shotgun (WGS) entry which is preliminary data.</text>
</comment>
<proteinExistence type="predicted"/>
<dbReference type="Proteomes" id="UP000717696">
    <property type="component" value="Unassembled WGS sequence"/>
</dbReference>
<gene>
    <name evidence="2" type="ORF">B0J13DRAFT_590416</name>
</gene>
<keyword evidence="3" id="KW-1185">Reference proteome</keyword>
<feature type="compositionally biased region" description="Basic residues" evidence="1">
    <location>
        <begin position="328"/>
        <end position="344"/>
    </location>
</feature>
<dbReference type="OrthoDB" id="5401786at2759"/>
<feature type="region of interest" description="Disordered" evidence="1">
    <location>
        <begin position="210"/>
        <end position="403"/>
    </location>
</feature>
<feature type="compositionally biased region" description="Basic and acidic residues" evidence="1">
    <location>
        <begin position="29"/>
        <end position="47"/>
    </location>
</feature>
<feature type="compositionally biased region" description="Pro residues" evidence="1">
    <location>
        <begin position="360"/>
        <end position="374"/>
    </location>
</feature>
<name>A0A9P9DAN6_9HYPO</name>
<dbReference type="EMBL" id="JAGMUU010000037">
    <property type="protein sequence ID" value="KAH7115783.1"/>
    <property type="molecule type" value="Genomic_DNA"/>
</dbReference>
<evidence type="ECO:0000256" key="1">
    <source>
        <dbReference type="SAM" id="MobiDB-lite"/>
    </source>
</evidence>
<accession>A0A9P9DAN6</accession>
<evidence type="ECO:0000313" key="2">
    <source>
        <dbReference type="EMBL" id="KAH7115783.1"/>
    </source>
</evidence>
<reference evidence="2" key="1">
    <citation type="journal article" date="2021" name="Nat. Commun.">
        <title>Genetic determinants of endophytism in the Arabidopsis root mycobiome.</title>
        <authorList>
            <person name="Mesny F."/>
            <person name="Miyauchi S."/>
            <person name="Thiergart T."/>
            <person name="Pickel B."/>
            <person name="Atanasova L."/>
            <person name="Karlsson M."/>
            <person name="Huettel B."/>
            <person name="Barry K.W."/>
            <person name="Haridas S."/>
            <person name="Chen C."/>
            <person name="Bauer D."/>
            <person name="Andreopoulos W."/>
            <person name="Pangilinan J."/>
            <person name="LaButti K."/>
            <person name="Riley R."/>
            <person name="Lipzen A."/>
            <person name="Clum A."/>
            <person name="Drula E."/>
            <person name="Henrissat B."/>
            <person name="Kohler A."/>
            <person name="Grigoriev I.V."/>
            <person name="Martin F.M."/>
            <person name="Hacquard S."/>
        </authorList>
    </citation>
    <scope>NUCLEOTIDE SEQUENCE</scope>
    <source>
        <strain evidence="2">MPI-CAGE-AT-0021</strain>
    </source>
</reference>
<feature type="region of interest" description="Disordered" evidence="1">
    <location>
        <begin position="1"/>
        <end position="96"/>
    </location>
</feature>
<evidence type="ECO:0000313" key="3">
    <source>
        <dbReference type="Proteomes" id="UP000717696"/>
    </source>
</evidence>
<feature type="compositionally biased region" description="Polar residues" evidence="1">
    <location>
        <begin position="210"/>
        <end position="219"/>
    </location>
</feature>
<sequence length="403" mass="44598">MREGQCPPSYKSHLSHNSTRSQSPNPPSEEQKRRGERKRQLIREHRASFPSNQFDAEKSEEIDRLYEANRNLSRRRPAEPLEPESESETDSAAEGEAPLFCLPSKRVDAKPRRPKSAEELRWIAERRPIREREREASRPFHRFVYQVSKERERIQGEMNPPPPLLQTSLISTWRATAQSIIRLPFMPGQEVPRRSIFGALLPAESNGQASGIRNASQQEPPADTLSGALESDGYGTGGTRPRRNLFRSPSPAESSHGPVSGSLNASPQEPSLATDPAELLHGDVSHSSTASNPRRRHAASREAPQSGPQQRRRFEGGQALLGLVHSTKVSKARGKNRPGPRRRLNASELPSEAQQSLPEPDVPAPLPKAAPVPPRRSKRLQVAEPKTAADPSGIAATDPHVVR</sequence>
<protein>
    <submittedName>
        <fullName evidence="2">Uncharacterized protein</fullName>
    </submittedName>
</protein>